<reference evidence="2" key="1">
    <citation type="submission" date="2019-08" db="EMBL/GenBank/DDBJ databases">
        <title>The improved chromosome-level genome for the pearl oyster Pinctada fucata martensii using PacBio sequencing and Hi-C.</title>
        <authorList>
            <person name="Zheng Z."/>
        </authorList>
    </citation>
    <scope>NUCLEOTIDE SEQUENCE</scope>
    <source>
        <strain evidence="2">ZZ-2019</strain>
        <tissue evidence="2">Adductor muscle</tissue>
    </source>
</reference>
<dbReference type="EMBL" id="VSWD01000011">
    <property type="protein sequence ID" value="KAK3088901.1"/>
    <property type="molecule type" value="Genomic_DNA"/>
</dbReference>
<dbReference type="GO" id="GO:0005230">
    <property type="term" value="F:extracellular ligand-gated monoatomic ion channel activity"/>
    <property type="evidence" value="ECO:0007669"/>
    <property type="project" value="InterPro"/>
</dbReference>
<dbReference type="AlphaFoldDB" id="A0AA89BRX7"/>
<keyword evidence="3" id="KW-1185">Reference proteome</keyword>
<evidence type="ECO:0000313" key="2">
    <source>
        <dbReference type="EMBL" id="KAK3088901.1"/>
    </source>
</evidence>
<evidence type="ECO:0000259" key="1">
    <source>
        <dbReference type="Pfam" id="PF02931"/>
    </source>
</evidence>
<sequence length="332" mass="37983">MPQVILTHCFIIKFSIQLANNEIGKGNEEKVFAKTNLKHPMFNITVTVGEDFYGETGNVFSTVFHKYNSNFRPYDSSLSEAIAVPITVNMTVVRLGEYDMQKMEMQSIIDLRIRWRDGRLYWYSDIINYITVNNSDVWTPDVEFLNADSPPVLVINPRYLIVQKTGEVFWYRRFKVTTSCHREKDNDDKIICPIRIGSFQFSTNEQIFSSINCTSTEIDLSADIPITYNVSKPPTNSSSAGNMTSIPVDFYENYIVINNMNITDFYSAVAENQVLEIPYGNSIVSEASCNVKFREVVKVEHKPLPIIQITNNGAYRVLDVMFFVTCLLVTLL</sequence>
<feature type="domain" description="Neurotransmitter-gated ion-channel ligand-binding" evidence="1">
    <location>
        <begin position="59"/>
        <end position="212"/>
    </location>
</feature>
<dbReference type="InterPro" id="IPR006202">
    <property type="entry name" value="Neur_chan_lig-bd"/>
</dbReference>
<dbReference type="Gene3D" id="2.70.170.10">
    <property type="entry name" value="Neurotransmitter-gated ion-channel ligand-binding domain"/>
    <property type="match status" value="1"/>
</dbReference>
<comment type="caution">
    <text evidence="2">The sequence shown here is derived from an EMBL/GenBank/DDBJ whole genome shotgun (WGS) entry which is preliminary data.</text>
</comment>
<evidence type="ECO:0000313" key="3">
    <source>
        <dbReference type="Proteomes" id="UP001186944"/>
    </source>
</evidence>
<dbReference type="InterPro" id="IPR036734">
    <property type="entry name" value="Neur_chan_lig-bd_sf"/>
</dbReference>
<accession>A0AA89BRX7</accession>
<proteinExistence type="predicted"/>
<name>A0AA89BRX7_PINIB</name>
<dbReference type="SUPFAM" id="SSF63712">
    <property type="entry name" value="Nicotinic receptor ligand binding domain-like"/>
    <property type="match status" value="1"/>
</dbReference>
<protein>
    <recommendedName>
        <fullName evidence="1">Neurotransmitter-gated ion-channel ligand-binding domain-containing protein</fullName>
    </recommendedName>
</protein>
<dbReference type="GO" id="GO:0016020">
    <property type="term" value="C:membrane"/>
    <property type="evidence" value="ECO:0007669"/>
    <property type="project" value="InterPro"/>
</dbReference>
<organism evidence="2 3">
    <name type="scientific">Pinctada imbricata</name>
    <name type="common">Atlantic pearl-oyster</name>
    <name type="synonym">Pinctada martensii</name>
    <dbReference type="NCBI Taxonomy" id="66713"/>
    <lineage>
        <taxon>Eukaryota</taxon>
        <taxon>Metazoa</taxon>
        <taxon>Spiralia</taxon>
        <taxon>Lophotrochozoa</taxon>
        <taxon>Mollusca</taxon>
        <taxon>Bivalvia</taxon>
        <taxon>Autobranchia</taxon>
        <taxon>Pteriomorphia</taxon>
        <taxon>Pterioida</taxon>
        <taxon>Pterioidea</taxon>
        <taxon>Pteriidae</taxon>
        <taxon>Pinctada</taxon>
    </lineage>
</organism>
<dbReference type="Proteomes" id="UP001186944">
    <property type="component" value="Unassembled WGS sequence"/>
</dbReference>
<gene>
    <name evidence="2" type="ORF">FSP39_025232</name>
</gene>
<dbReference type="Pfam" id="PF02931">
    <property type="entry name" value="Neur_chan_LBD"/>
    <property type="match status" value="1"/>
</dbReference>